<evidence type="ECO:0000256" key="5">
    <source>
        <dbReference type="ARBA" id="ARBA00024416"/>
    </source>
</evidence>
<evidence type="ECO:0000256" key="6">
    <source>
        <dbReference type="ARBA" id="ARBA00030025"/>
    </source>
</evidence>
<accession>A0A6H2H8H5</accession>
<evidence type="ECO:0000256" key="1">
    <source>
        <dbReference type="ARBA" id="ARBA00022676"/>
    </source>
</evidence>
<evidence type="ECO:0000313" key="9">
    <source>
        <dbReference type="Proteomes" id="UP000502041"/>
    </source>
</evidence>
<evidence type="ECO:0000256" key="2">
    <source>
        <dbReference type="ARBA" id="ARBA00022679"/>
    </source>
</evidence>
<keyword evidence="1" id="KW-0328">Glycosyltransferase</keyword>
<evidence type="ECO:0000256" key="7">
    <source>
        <dbReference type="ARBA" id="ARBA00048472"/>
    </source>
</evidence>
<evidence type="ECO:0000313" key="8">
    <source>
        <dbReference type="EMBL" id="QJC56093.1"/>
    </source>
</evidence>
<comment type="function">
    <text evidence="3">Protein-arginine rhamnosyltransferase that catalyzes the transfer of a single rhamnose to elongation factor P (EF-P) on 'Lys-32', a modification required for EF-P-dependent rescue of polyproline stalled ribosomes.</text>
</comment>
<dbReference type="AlphaFoldDB" id="A0A6H2H8H5"/>
<dbReference type="NCBIfam" id="TIGR03837">
    <property type="entry name" value="efp_Arg_rhamno"/>
    <property type="match status" value="1"/>
</dbReference>
<gene>
    <name evidence="8" type="ORF">HC248_01377</name>
</gene>
<sequence length="383" mass="42808">MNSIRAAQTPEKPGISPFGQWDIFCQVIDNFGDIGVCWRLASDLAARGHQVRLWTDDSSALAWMAPSACAGVKVMPWNLSVEAISAELRERPTGHLIETFGCELAPNFLHACVEIVDQSGTQPVWINLEYLSAEAYVERCHALPSPVQSGPAKGWRKHFFYPGFTPATGGLLRERDLIMRQQTFERRAWLCGQGVTRDDEKIVSLFCYEPPALVALLRQFSQRGLQDQPVRLLVTAGRSAQAVSQALQLLGSDHGKLSITWLPLLTQLDFDHLLWSADLNFVRGEDSLVRALWAGKPLVWQIYPQDDGAQHDKLDAFLNLLQAPHSLRALHYCWNRDQVISDGLAEIVIDMPAWQQTLSSARSVLLEQIDLASALTEFAAKKR</sequence>
<comment type="catalytic activity">
    <reaction evidence="7">
        <text>dTDP-beta-L-rhamnose + L-arginyl-[protein] = N(omega)-(alpha-L-rhamnosyl)-L-arginyl-[protein] + dTDP + H(+)</text>
        <dbReference type="Rhea" id="RHEA:66692"/>
        <dbReference type="Rhea" id="RHEA-COMP:10532"/>
        <dbReference type="Rhea" id="RHEA-COMP:17096"/>
        <dbReference type="ChEBI" id="CHEBI:15378"/>
        <dbReference type="ChEBI" id="CHEBI:29965"/>
        <dbReference type="ChEBI" id="CHEBI:57510"/>
        <dbReference type="ChEBI" id="CHEBI:58369"/>
        <dbReference type="ChEBI" id="CHEBI:167445"/>
    </reaction>
    <physiologicalReaction direction="left-to-right" evidence="7">
        <dbReference type="Rhea" id="RHEA:66693"/>
    </physiologicalReaction>
</comment>
<dbReference type="Pfam" id="PF10093">
    <property type="entry name" value="EarP"/>
    <property type="match status" value="1"/>
</dbReference>
<protein>
    <recommendedName>
        <fullName evidence="5">Protein-arginine rhamnosyltransferase</fullName>
    </recommendedName>
    <alternativeName>
        <fullName evidence="6">EF-P arginine rhamnosyltransferase</fullName>
    </alternativeName>
</protein>
<evidence type="ECO:0000256" key="4">
    <source>
        <dbReference type="ARBA" id="ARBA00024346"/>
    </source>
</evidence>
<reference evidence="8 9" key="1">
    <citation type="submission" date="2020-04" db="EMBL/GenBank/DDBJ databases">
        <title>Complete genome of a Psychrophilic, Marine, Gas Vacuolate Bacterium Polaromonas vacuolata KCTC 22033T.</title>
        <authorList>
            <person name="Hwang K."/>
            <person name="Kim K.M."/>
        </authorList>
    </citation>
    <scope>NUCLEOTIDE SEQUENCE [LARGE SCALE GENOMIC DNA]</scope>
    <source>
        <strain evidence="8 9">KCTC 22033</strain>
    </source>
</reference>
<keyword evidence="2" id="KW-0808">Transferase</keyword>
<dbReference type="RefSeq" id="WP_168921851.1">
    <property type="nucleotide sequence ID" value="NZ_CP051461.1"/>
</dbReference>
<dbReference type="KEGG" id="pvac:HC248_01377"/>
<keyword evidence="9" id="KW-1185">Reference proteome</keyword>
<organism evidence="8 9">
    <name type="scientific">Polaromonas vacuolata</name>
    <dbReference type="NCBI Taxonomy" id="37448"/>
    <lineage>
        <taxon>Bacteria</taxon>
        <taxon>Pseudomonadati</taxon>
        <taxon>Pseudomonadota</taxon>
        <taxon>Betaproteobacteria</taxon>
        <taxon>Burkholderiales</taxon>
        <taxon>Comamonadaceae</taxon>
        <taxon>Polaromonas</taxon>
    </lineage>
</organism>
<dbReference type="Proteomes" id="UP000502041">
    <property type="component" value="Chromosome"/>
</dbReference>
<dbReference type="InterPro" id="IPR016633">
    <property type="entry name" value="EarP"/>
</dbReference>
<evidence type="ECO:0000256" key="3">
    <source>
        <dbReference type="ARBA" id="ARBA00024303"/>
    </source>
</evidence>
<dbReference type="EMBL" id="CP051461">
    <property type="protein sequence ID" value="QJC56093.1"/>
    <property type="molecule type" value="Genomic_DNA"/>
</dbReference>
<proteinExistence type="inferred from homology"/>
<comment type="similarity">
    <text evidence="4">Belongs to the glycosyltransferase 104 family.</text>
</comment>
<name>A0A6H2H8H5_9BURK</name>
<dbReference type="GO" id="GO:0106361">
    <property type="term" value="F:protein-arginine rhamnosyltransferase activity"/>
    <property type="evidence" value="ECO:0007669"/>
    <property type="project" value="InterPro"/>
</dbReference>
<dbReference type="PIRSF" id="PIRSF015557">
    <property type="entry name" value="UCP015557"/>
    <property type="match status" value="1"/>
</dbReference>